<accession>A0A9D1I4G0</accession>
<organism evidence="1 2">
    <name type="scientific">Candidatus Fimisoma avicola</name>
    <dbReference type="NCBI Taxonomy" id="2840826"/>
    <lineage>
        <taxon>Bacteria</taxon>
        <taxon>Bacillati</taxon>
        <taxon>Bacillota</taxon>
        <taxon>Clostridia</taxon>
        <taxon>Eubacteriales</taxon>
        <taxon>Candidatus Fimisoma</taxon>
    </lineage>
</organism>
<comment type="caution">
    <text evidence="1">The sequence shown here is derived from an EMBL/GenBank/DDBJ whole genome shotgun (WGS) entry which is preliminary data.</text>
</comment>
<proteinExistence type="predicted"/>
<dbReference type="AlphaFoldDB" id="A0A9D1I4G0"/>
<reference evidence="1" key="1">
    <citation type="submission" date="2020-10" db="EMBL/GenBank/DDBJ databases">
        <authorList>
            <person name="Gilroy R."/>
        </authorList>
    </citation>
    <scope>NUCLEOTIDE SEQUENCE</scope>
    <source>
        <strain evidence="1">11300</strain>
    </source>
</reference>
<evidence type="ECO:0000313" key="2">
    <source>
        <dbReference type="Proteomes" id="UP000824091"/>
    </source>
</evidence>
<reference evidence="1" key="2">
    <citation type="journal article" date="2021" name="PeerJ">
        <title>Extensive microbial diversity within the chicken gut microbiome revealed by metagenomics and culture.</title>
        <authorList>
            <person name="Gilroy R."/>
            <person name="Ravi A."/>
            <person name="Getino M."/>
            <person name="Pursley I."/>
            <person name="Horton D.L."/>
            <person name="Alikhan N.F."/>
            <person name="Baker D."/>
            <person name="Gharbi K."/>
            <person name="Hall N."/>
            <person name="Watson M."/>
            <person name="Adriaenssens E.M."/>
            <person name="Foster-Nyarko E."/>
            <person name="Jarju S."/>
            <person name="Secka A."/>
            <person name="Antonio M."/>
            <person name="Oren A."/>
            <person name="Chaudhuri R.R."/>
            <person name="La Ragione R."/>
            <person name="Hildebrand F."/>
            <person name="Pallen M.J."/>
        </authorList>
    </citation>
    <scope>NUCLEOTIDE SEQUENCE</scope>
    <source>
        <strain evidence="1">11300</strain>
    </source>
</reference>
<gene>
    <name evidence="1" type="ORF">IAD16_06660</name>
</gene>
<evidence type="ECO:0000313" key="1">
    <source>
        <dbReference type="EMBL" id="HIU28039.1"/>
    </source>
</evidence>
<dbReference type="Proteomes" id="UP000824091">
    <property type="component" value="Unassembled WGS sequence"/>
</dbReference>
<protein>
    <submittedName>
        <fullName evidence="1">Uncharacterized protein</fullName>
    </submittedName>
</protein>
<dbReference type="EMBL" id="DVMO01000098">
    <property type="protein sequence ID" value="HIU28039.1"/>
    <property type="molecule type" value="Genomic_DNA"/>
</dbReference>
<name>A0A9D1I4G0_9FIRM</name>
<sequence>MTVYGRSFYGPAIDCRQVRDIYYVKALEMYGHRDIIGGSNSKVAAIF</sequence>